<accession>A0ACC0HSB7</accession>
<dbReference type="EMBL" id="CM045761">
    <property type="protein sequence ID" value="KAI8015387.1"/>
    <property type="molecule type" value="Genomic_DNA"/>
</dbReference>
<evidence type="ECO:0000313" key="1">
    <source>
        <dbReference type="EMBL" id="KAI8015387.1"/>
    </source>
</evidence>
<sequence length="366" mass="41063">MRINVDVTKPLPLVCFLQLKPARDNEPKESRVSYKYEKLSDFCYDCGRIGHEKAVCKFVSREVGERSTYGPEIRTGRPPNLEMTAEQTRWWVDNTQVRVNGLVEEGRRKGILWQPKRGATVNGTRDQVANPSTNRANVGVPSIQVCSSAPSVASEGGEGYMRVVKTVILEGINVDLHDTTHFKSSIELSFNGESRGSGGGDFGSDQWWVLPRNGPRSSMENLHVVLCGVPQLALAERVAMRNKQLKSGMSHSLSTRRDKNLSKIIGFSENDLRFDDRTIESQATLINQGAITQLSEHISTLNDWMDKFTSRIEQLNSKLTISKGVPLMEEVYVSTVHAHNYPVTAFQWHPEEISALRWNHSGEKIP</sequence>
<evidence type="ECO:0000313" key="2">
    <source>
        <dbReference type="Proteomes" id="UP001060215"/>
    </source>
</evidence>
<keyword evidence="2" id="KW-1185">Reference proteome</keyword>
<name>A0ACC0HSB7_9ERIC</name>
<organism evidence="1 2">
    <name type="scientific">Camellia lanceoleosa</name>
    <dbReference type="NCBI Taxonomy" id="1840588"/>
    <lineage>
        <taxon>Eukaryota</taxon>
        <taxon>Viridiplantae</taxon>
        <taxon>Streptophyta</taxon>
        <taxon>Embryophyta</taxon>
        <taxon>Tracheophyta</taxon>
        <taxon>Spermatophyta</taxon>
        <taxon>Magnoliopsida</taxon>
        <taxon>eudicotyledons</taxon>
        <taxon>Gunneridae</taxon>
        <taxon>Pentapetalae</taxon>
        <taxon>asterids</taxon>
        <taxon>Ericales</taxon>
        <taxon>Theaceae</taxon>
        <taxon>Camellia</taxon>
    </lineage>
</organism>
<dbReference type="Proteomes" id="UP001060215">
    <property type="component" value="Chromosome 4"/>
</dbReference>
<gene>
    <name evidence="1" type="ORF">LOK49_LG05G01873</name>
</gene>
<proteinExistence type="predicted"/>
<comment type="caution">
    <text evidence="1">The sequence shown here is derived from an EMBL/GenBank/DDBJ whole genome shotgun (WGS) entry which is preliminary data.</text>
</comment>
<protein>
    <submittedName>
        <fullName evidence="1">Inorganic pyrophosphatase TTM2</fullName>
    </submittedName>
</protein>
<reference evidence="1 2" key="1">
    <citation type="journal article" date="2022" name="Plant J.">
        <title>Chromosome-level genome of Camellia lanceoleosa provides a valuable resource for understanding genome evolution and self-incompatibility.</title>
        <authorList>
            <person name="Gong W."/>
            <person name="Xiao S."/>
            <person name="Wang L."/>
            <person name="Liao Z."/>
            <person name="Chang Y."/>
            <person name="Mo W."/>
            <person name="Hu G."/>
            <person name="Li W."/>
            <person name="Zhao G."/>
            <person name="Zhu H."/>
            <person name="Hu X."/>
            <person name="Ji K."/>
            <person name="Xiang X."/>
            <person name="Song Q."/>
            <person name="Yuan D."/>
            <person name="Jin S."/>
            <person name="Zhang L."/>
        </authorList>
    </citation>
    <scope>NUCLEOTIDE SEQUENCE [LARGE SCALE GENOMIC DNA]</scope>
    <source>
        <strain evidence="1">SQ_2022a</strain>
    </source>
</reference>